<dbReference type="Pfam" id="PF15429">
    <property type="entry name" value="DUF4628"/>
    <property type="match status" value="1"/>
</dbReference>
<proteinExistence type="predicted"/>
<dbReference type="InterPro" id="IPR027851">
    <property type="entry name" value="DUF4628"/>
</dbReference>
<sequence length="332" mass="36160">MSVNKAVSSQGESRSVFQPDSRTYISFDLQRKGDGLLLSDLRLYIAVSCHGYRVDQSMFENSSAGEQLKQGMKISSGRRDFSSPGGQKSSTHLKNLGKAMGAKVNDLLRRKEPGSLGDIGVTEVNKNVGAVWSSQVTANNHVSLDSFPRLDPPPPTNKKRLPRALKTTQEMMISSDPVVASPELSDSSFLSSPEKVHQIKTTDQSKAPETPLRSDKALEVQTEEENGSGMKEQCVVMDGIQTADEQKKNGSVDEDQSHMMLSVPDLIHKDGLELKQKLSVSDIRMVSPTHPGKGDGHVNLSEGEHLQNGSVGHMRGSSGENEEPHPDLLSFE</sequence>
<dbReference type="EMBL" id="VCAZ01000028">
    <property type="protein sequence ID" value="TSL22034.1"/>
    <property type="molecule type" value="Genomic_DNA"/>
</dbReference>
<accession>A0A556TY01</accession>
<evidence type="ECO:0000256" key="1">
    <source>
        <dbReference type="SAM" id="MobiDB-lite"/>
    </source>
</evidence>
<feature type="region of interest" description="Disordered" evidence="1">
    <location>
        <begin position="177"/>
        <end position="213"/>
    </location>
</feature>
<organism evidence="2 3">
    <name type="scientific">Bagarius yarrelli</name>
    <name type="common">Goonch</name>
    <name type="synonym">Bagrus yarrelli</name>
    <dbReference type="NCBI Taxonomy" id="175774"/>
    <lineage>
        <taxon>Eukaryota</taxon>
        <taxon>Metazoa</taxon>
        <taxon>Chordata</taxon>
        <taxon>Craniata</taxon>
        <taxon>Vertebrata</taxon>
        <taxon>Euteleostomi</taxon>
        <taxon>Actinopterygii</taxon>
        <taxon>Neopterygii</taxon>
        <taxon>Teleostei</taxon>
        <taxon>Ostariophysi</taxon>
        <taxon>Siluriformes</taxon>
        <taxon>Sisoridae</taxon>
        <taxon>Sisorinae</taxon>
        <taxon>Bagarius</taxon>
    </lineage>
</organism>
<evidence type="ECO:0000313" key="3">
    <source>
        <dbReference type="Proteomes" id="UP000319801"/>
    </source>
</evidence>
<protein>
    <submittedName>
        <fullName evidence="2">Uncharacterized protein</fullName>
    </submittedName>
</protein>
<feature type="compositionally biased region" description="Polar residues" evidence="1">
    <location>
        <begin position="84"/>
        <end position="93"/>
    </location>
</feature>
<dbReference type="AlphaFoldDB" id="A0A556TY01"/>
<keyword evidence="3" id="KW-1185">Reference proteome</keyword>
<feature type="region of interest" description="Disordered" evidence="1">
    <location>
        <begin position="285"/>
        <end position="332"/>
    </location>
</feature>
<reference evidence="2 3" key="1">
    <citation type="journal article" date="2019" name="Genome Biol. Evol.">
        <title>Whole-Genome Sequencing of the Giant Devil Catfish, Bagarius yarrelli.</title>
        <authorList>
            <person name="Jiang W."/>
            <person name="Lv Y."/>
            <person name="Cheng L."/>
            <person name="Yang K."/>
            <person name="Chao B."/>
            <person name="Wang X."/>
            <person name="Li Y."/>
            <person name="Pan X."/>
            <person name="You X."/>
            <person name="Zhang Y."/>
            <person name="Yang J."/>
            <person name="Li J."/>
            <person name="Zhang X."/>
            <person name="Liu S."/>
            <person name="Sun C."/>
            <person name="Yang J."/>
            <person name="Shi Q."/>
        </authorList>
    </citation>
    <scope>NUCLEOTIDE SEQUENCE [LARGE SCALE GENOMIC DNA]</scope>
    <source>
        <strain evidence="2">JWS20170419001</strain>
        <tissue evidence="2">Muscle</tissue>
    </source>
</reference>
<dbReference type="Proteomes" id="UP000319801">
    <property type="component" value="Unassembled WGS sequence"/>
</dbReference>
<comment type="caution">
    <text evidence="2">The sequence shown here is derived from an EMBL/GenBank/DDBJ whole genome shotgun (WGS) entry which is preliminary data.</text>
</comment>
<evidence type="ECO:0000313" key="2">
    <source>
        <dbReference type="EMBL" id="TSL22034.1"/>
    </source>
</evidence>
<feature type="compositionally biased region" description="Low complexity" evidence="1">
    <location>
        <begin position="181"/>
        <end position="193"/>
    </location>
</feature>
<gene>
    <name evidence="2" type="ORF">Baya_6330</name>
</gene>
<dbReference type="OrthoDB" id="10030336at2759"/>
<name>A0A556TY01_BAGYA</name>
<feature type="region of interest" description="Disordered" evidence="1">
    <location>
        <begin position="65"/>
        <end position="93"/>
    </location>
</feature>